<keyword evidence="1" id="KW-1133">Transmembrane helix</keyword>
<evidence type="ECO:0000313" key="3">
    <source>
        <dbReference type="Proteomes" id="UP000224362"/>
    </source>
</evidence>
<reference evidence="2 3" key="1">
    <citation type="submission" date="2017-06" db="EMBL/GenBank/DDBJ databases">
        <authorList>
            <person name="Kim H.J."/>
            <person name="Triplett B.A."/>
        </authorList>
    </citation>
    <scope>NUCLEOTIDE SEQUENCE [LARGE SCALE GENOMIC DNA]</scope>
</reference>
<accession>A0A249Y2Q5</accession>
<proteinExistence type="predicted"/>
<organism evidence="2 3">
    <name type="scientific">Serratia phage 2050H1</name>
    <dbReference type="NCBI Taxonomy" id="2024250"/>
    <lineage>
        <taxon>Viruses</taxon>
        <taxon>Duplodnaviria</taxon>
        <taxon>Heunggongvirae</taxon>
        <taxon>Uroviricota</taxon>
        <taxon>Caudoviricetes</taxon>
        <taxon>Pantevenvirales</taxon>
        <taxon>Ackermannviridae</taxon>
        <taxon>Miltonvirus</taxon>
        <taxon>Miltonvirus MAM1</taxon>
    </lineage>
</organism>
<feature type="transmembrane region" description="Helical" evidence="1">
    <location>
        <begin position="6"/>
        <end position="29"/>
    </location>
</feature>
<sequence length="95" mass="10833">MNAFLAVLTILVLSVCYYSLFSLVVGISLRSDARRERELKKGAEQIKLEEMMENTEAIVAANRHFLETGEDLTEDHNTGEHVGTLEHFERILGRR</sequence>
<name>A0A249Y2Q5_9CAUD</name>
<protein>
    <submittedName>
        <fullName evidence="2">Uncharacterized protein</fullName>
    </submittedName>
</protein>
<dbReference type="EMBL" id="MF285619">
    <property type="protein sequence ID" value="ASZ78942.1"/>
    <property type="molecule type" value="Genomic_DNA"/>
</dbReference>
<evidence type="ECO:0000256" key="1">
    <source>
        <dbReference type="SAM" id="Phobius"/>
    </source>
</evidence>
<dbReference type="Proteomes" id="UP000224362">
    <property type="component" value="Segment"/>
</dbReference>
<gene>
    <name evidence="2" type="ORF">2050H1_176</name>
</gene>
<evidence type="ECO:0000313" key="2">
    <source>
        <dbReference type="EMBL" id="ASZ78942.1"/>
    </source>
</evidence>
<keyword evidence="1" id="KW-0812">Transmembrane</keyword>
<keyword evidence="1" id="KW-0472">Membrane</keyword>